<protein>
    <recommendedName>
        <fullName evidence="4 14">Undecaprenyl-diphosphatase</fullName>
        <ecNumber evidence="3 14">3.6.1.27</ecNumber>
    </recommendedName>
    <alternativeName>
        <fullName evidence="12 14">Bacitracin resistance protein</fullName>
    </alternativeName>
    <alternativeName>
        <fullName evidence="11 14">Undecaprenyl pyrophosphate phosphatase</fullName>
    </alternativeName>
</protein>
<name>A0A937HYQ1_9GAMM</name>
<keyword evidence="10 14" id="KW-0046">Antibiotic resistance</keyword>
<keyword evidence="8 14" id="KW-1133">Transmembrane helix</keyword>
<dbReference type="EMBL" id="JADHQC010000006">
    <property type="protein sequence ID" value="MBL6811611.1"/>
    <property type="molecule type" value="Genomic_DNA"/>
</dbReference>
<comment type="caution">
    <text evidence="15">The sequence shown here is derived from an EMBL/GenBank/DDBJ whole genome shotgun (WGS) entry which is preliminary data.</text>
</comment>
<comment type="similarity">
    <text evidence="2 14">Belongs to the UppP family.</text>
</comment>
<dbReference type="GO" id="GO:0009252">
    <property type="term" value="P:peptidoglycan biosynthetic process"/>
    <property type="evidence" value="ECO:0007669"/>
    <property type="project" value="UniProtKB-KW"/>
</dbReference>
<dbReference type="GO" id="GO:0046677">
    <property type="term" value="P:response to antibiotic"/>
    <property type="evidence" value="ECO:0007669"/>
    <property type="project" value="UniProtKB-UniRule"/>
</dbReference>
<evidence type="ECO:0000256" key="2">
    <source>
        <dbReference type="ARBA" id="ARBA00010621"/>
    </source>
</evidence>
<keyword evidence="9 14" id="KW-0472">Membrane</keyword>
<comment type="subcellular location">
    <subcellularLocation>
        <location evidence="1 14">Cell membrane</location>
        <topology evidence="1 14">Multi-pass membrane protein</topology>
    </subcellularLocation>
</comment>
<accession>A0A937HYQ1</accession>
<feature type="transmembrane region" description="Helical" evidence="14">
    <location>
        <begin position="81"/>
        <end position="100"/>
    </location>
</feature>
<dbReference type="Proteomes" id="UP000744438">
    <property type="component" value="Unassembled WGS sequence"/>
</dbReference>
<evidence type="ECO:0000313" key="16">
    <source>
        <dbReference type="Proteomes" id="UP000744438"/>
    </source>
</evidence>
<keyword evidence="5 14" id="KW-1003">Cell membrane</keyword>
<feature type="transmembrane region" description="Helical" evidence="14">
    <location>
        <begin position="41"/>
        <end position="61"/>
    </location>
</feature>
<dbReference type="InterPro" id="IPR003824">
    <property type="entry name" value="UppP"/>
</dbReference>
<keyword evidence="14" id="KW-0961">Cell wall biogenesis/degradation</keyword>
<dbReference type="GO" id="GO:0050380">
    <property type="term" value="F:undecaprenyl-diphosphatase activity"/>
    <property type="evidence" value="ECO:0007669"/>
    <property type="project" value="UniProtKB-UniRule"/>
</dbReference>
<evidence type="ECO:0000256" key="6">
    <source>
        <dbReference type="ARBA" id="ARBA00022692"/>
    </source>
</evidence>
<dbReference type="Pfam" id="PF02673">
    <property type="entry name" value="BacA"/>
    <property type="match status" value="1"/>
</dbReference>
<dbReference type="GO" id="GO:0071555">
    <property type="term" value="P:cell wall organization"/>
    <property type="evidence" value="ECO:0007669"/>
    <property type="project" value="UniProtKB-KW"/>
</dbReference>
<evidence type="ECO:0000256" key="10">
    <source>
        <dbReference type="ARBA" id="ARBA00023251"/>
    </source>
</evidence>
<evidence type="ECO:0000256" key="4">
    <source>
        <dbReference type="ARBA" id="ARBA00021581"/>
    </source>
</evidence>
<evidence type="ECO:0000256" key="1">
    <source>
        <dbReference type="ARBA" id="ARBA00004651"/>
    </source>
</evidence>
<dbReference type="GO" id="GO:0005886">
    <property type="term" value="C:plasma membrane"/>
    <property type="evidence" value="ECO:0007669"/>
    <property type="project" value="UniProtKB-SubCell"/>
</dbReference>
<feature type="transmembrane region" description="Helical" evidence="14">
    <location>
        <begin position="209"/>
        <end position="231"/>
    </location>
</feature>
<evidence type="ECO:0000256" key="12">
    <source>
        <dbReference type="ARBA" id="ARBA00032932"/>
    </source>
</evidence>
<feature type="transmembrane region" description="Helical" evidence="14">
    <location>
        <begin position="182"/>
        <end position="203"/>
    </location>
</feature>
<keyword evidence="6 14" id="KW-0812">Transmembrane</keyword>
<dbReference type="HAMAP" id="MF_01006">
    <property type="entry name" value="Undec_diphosphatase"/>
    <property type="match status" value="1"/>
</dbReference>
<evidence type="ECO:0000256" key="5">
    <source>
        <dbReference type="ARBA" id="ARBA00022475"/>
    </source>
</evidence>
<feature type="transmembrane region" description="Helical" evidence="14">
    <location>
        <begin position="107"/>
        <end position="124"/>
    </location>
</feature>
<evidence type="ECO:0000256" key="3">
    <source>
        <dbReference type="ARBA" id="ARBA00012374"/>
    </source>
</evidence>
<sequence length="258" mass="28494">MEVLQILILSIIQGLTEFLPISSSAHLIISSSILGQETQSTTVDIFAHGGSLFAVIIYFRAELADALKDYKLSSSDSFLNKLLLGSLPILITGFLLRDFISENLRTLDIIALSTIFFGILLWVADRSSKEQTPYESVTFKHAFFIGLAQCLALIPGTSRSAITIICALFLSYSRTIASQFAFMLAIPTLGIIFLSEVIALGFAPSEINWLDVLLVSTFSFLSSYLCIGIFLNLIERIGFTPFVIYRVLLGTFLLFLAY</sequence>
<comment type="function">
    <text evidence="14">Catalyzes the dephosphorylation of undecaprenyl diphosphate (UPP). Confers resistance to bacitracin.</text>
</comment>
<organism evidence="15 16">
    <name type="scientific">SAR86 cluster bacterium</name>
    <dbReference type="NCBI Taxonomy" id="2030880"/>
    <lineage>
        <taxon>Bacteria</taxon>
        <taxon>Pseudomonadati</taxon>
        <taxon>Pseudomonadota</taxon>
        <taxon>Gammaproteobacteria</taxon>
        <taxon>SAR86 cluster</taxon>
    </lineage>
</organism>
<comment type="catalytic activity">
    <reaction evidence="13 14">
        <text>di-trans,octa-cis-undecaprenyl diphosphate + H2O = di-trans,octa-cis-undecaprenyl phosphate + phosphate + H(+)</text>
        <dbReference type="Rhea" id="RHEA:28094"/>
        <dbReference type="ChEBI" id="CHEBI:15377"/>
        <dbReference type="ChEBI" id="CHEBI:15378"/>
        <dbReference type="ChEBI" id="CHEBI:43474"/>
        <dbReference type="ChEBI" id="CHEBI:58405"/>
        <dbReference type="ChEBI" id="CHEBI:60392"/>
        <dbReference type="EC" id="3.6.1.27"/>
    </reaction>
</comment>
<evidence type="ECO:0000256" key="13">
    <source>
        <dbReference type="ARBA" id="ARBA00047594"/>
    </source>
</evidence>
<evidence type="ECO:0000256" key="7">
    <source>
        <dbReference type="ARBA" id="ARBA00022801"/>
    </source>
</evidence>
<feature type="transmembrane region" description="Helical" evidence="14">
    <location>
        <begin position="6"/>
        <end position="29"/>
    </location>
</feature>
<keyword evidence="14" id="KW-0133">Cell shape</keyword>
<keyword evidence="14" id="KW-0573">Peptidoglycan synthesis</keyword>
<gene>
    <name evidence="14" type="primary">uppP</name>
    <name evidence="15" type="ORF">ISQ63_01860</name>
</gene>
<feature type="transmembrane region" description="Helical" evidence="14">
    <location>
        <begin position="144"/>
        <end position="170"/>
    </location>
</feature>
<dbReference type="EC" id="3.6.1.27" evidence="3 14"/>
<evidence type="ECO:0000256" key="9">
    <source>
        <dbReference type="ARBA" id="ARBA00023136"/>
    </source>
</evidence>
<feature type="transmembrane region" description="Helical" evidence="14">
    <location>
        <begin position="238"/>
        <end position="257"/>
    </location>
</feature>
<dbReference type="AlphaFoldDB" id="A0A937HYQ1"/>
<evidence type="ECO:0000256" key="8">
    <source>
        <dbReference type="ARBA" id="ARBA00022989"/>
    </source>
</evidence>
<evidence type="ECO:0000313" key="15">
    <source>
        <dbReference type="EMBL" id="MBL6811611.1"/>
    </source>
</evidence>
<keyword evidence="7 14" id="KW-0378">Hydrolase</keyword>
<dbReference type="GO" id="GO:0008360">
    <property type="term" value="P:regulation of cell shape"/>
    <property type="evidence" value="ECO:0007669"/>
    <property type="project" value="UniProtKB-KW"/>
</dbReference>
<reference evidence="15" key="1">
    <citation type="submission" date="2020-10" db="EMBL/GenBank/DDBJ databases">
        <title>Microbiome of the Black Sea water column analyzed by genome centric metagenomics.</title>
        <authorList>
            <person name="Cabello-Yeves P.J."/>
            <person name="Callieri C."/>
            <person name="Picazo A."/>
            <person name="Mehrshad M."/>
            <person name="Haro-Moreno J.M."/>
            <person name="Roda-Garcia J."/>
            <person name="Dzembekova N."/>
            <person name="Slabakova V."/>
            <person name="Slabakova N."/>
            <person name="Moncheva S."/>
            <person name="Rodriguez-Valera F."/>
        </authorList>
    </citation>
    <scope>NUCLEOTIDE SEQUENCE</scope>
    <source>
        <strain evidence="15">BS307-5m-G49</strain>
    </source>
</reference>
<dbReference type="PANTHER" id="PTHR30622">
    <property type="entry name" value="UNDECAPRENYL-DIPHOSPHATASE"/>
    <property type="match status" value="1"/>
</dbReference>
<evidence type="ECO:0000256" key="14">
    <source>
        <dbReference type="HAMAP-Rule" id="MF_01006"/>
    </source>
</evidence>
<comment type="miscellaneous">
    <text evidence="14">Bacitracin is thought to be involved in the inhibition of peptidoglycan synthesis by sequestering undecaprenyl diphosphate, thereby reducing the pool of lipid carrier available.</text>
</comment>
<dbReference type="PANTHER" id="PTHR30622:SF4">
    <property type="entry name" value="UNDECAPRENYL-DIPHOSPHATASE"/>
    <property type="match status" value="1"/>
</dbReference>
<evidence type="ECO:0000256" key="11">
    <source>
        <dbReference type="ARBA" id="ARBA00032707"/>
    </source>
</evidence>
<proteinExistence type="inferred from homology"/>